<feature type="domain" description="3-hydroxyacyl-CoA dehydrogenase NAD binding" evidence="1">
    <location>
        <begin position="56"/>
        <end position="170"/>
    </location>
</feature>
<protein>
    <submittedName>
        <fullName evidence="2">3-hydroxyacyl-CoA dehydrogenase, NAD binding domain protein</fullName>
    </submittedName>
</protein>
<dbReference type="PANTHER" id="PTHR48075:SF7">
    <property type="entry name" value="3-HYDROXYACYL-COA DEHYDROGENASE-RELATED"/>
    <property type="match status" value="1"/>
</dbReference>
<dbReference type="GO" id="GO:0070403">
    <property type="term" value="F:NAD+ binding"/>
    <property type="evidence" value="ECO:0007669"/>
    <property type="project" value="InterPro"/>
</dbReference>
<reference evidence="2 3" key="1">
    <citation type="submission" date="2015-02" db="EMBL/GenBank/DDBJ databases">
        <title>Genome Sequencing of Rickettsiales.</title>
        <authorList>
            <person name="Daugherty S.C."/>
            <person name="Su Q."/>
            <person name="Abolude K."/>
            <person name="Beier-Sexton M."/>
            <person name="Carlyon J.A."/>
            <person name="Carter R."/>
            <person name="Day N.P."/>
            <person name="Dumler S.J."/>
            <person name="Dyachenko V."/>
            <person name="Godinez A."/>
            <person name="Kurtti T.J."/>
            <person name="Lichay M."/>
            <person name="Mullins K.E."/>
            <person name="Ott S."/>
            <person name="Pappas-Brown V."/>
            <person name="Paris D.H."/>
            <person name="Patel P."/>
            <person name="Richards A.L."/>
            <person name="Sadzewicz L."/>
            <person name="Sears K."/>
            <person name="Seidman D."/>
            <person name="Sengamalay N."/>
            <person name="Stenos J."/>
            <person name="Tallon L.J."/>
            <person name="Vincent G."/>
            <person name="Fraser C.M."/>
            <person name="Munderloh U."/>
            <person name="Dunning-Hotopp J.C."/>
        </authorList>
    </citation>
    <scope>NUCLEOTIDE SEQUENCE [LARGE SCALE GENOMIC DNA]</scope>
    <source>
        <strain evidence="2 3">RAC413</strain>
    </source>
</reference>
<organism evidence="2 3">
    <name type="scientific">Candidatus Neoehrlichia procyonis str. RAC413</name>
    <dbReference type="NCBI Taxonomy" id="1359163"/>
    <lineage>
        <taxon>Bacteria</taxon>
        <taxon>Pseudomonadati</taxon>
        <taxon>Pseudomonadota</taxon>
        <taxon>Alphaproteobacteria</taxon>
        <taxon>Rickettsiales</taxon>
        <taxon>Anaplasmataceae</taxon>
        <taxon>Candidatus Neoehrlichia</taxon>
    </lineage>
</organism>
<dbReference type="SUPFAM" id="SSF51735">
    <property type="entry name" value="NAD(P)-binding Rossmann-fold domains"/>
    <property type="match status" value="1"/>
</dbReference>
<comment type="caution">
    <text evidence="2">The sequence shown here is derived from an EMBL/GenBank/DDBJ whole genome shotgun (WGS) entry which is preliminary data.</text>
</comment>
<accession>A0A0F3NLI1</accession>
<dbReference type="EMBL" id="LANX01000001">
    <property type="protein sequence ID" value="KJV68928.1"/>
    <property type="molecule type" value="Genomic_DNA"/>
</dbReference>
<dbReference type="InterPro" id="IPR008927">
    <property type="entry name" value="6-PGluconate_DH-like_C_sf"/>
</dbReference>
<dbReference type="OrthoDB" id="5389341at2"/>
<evidence type="ECO:0000313" key="2">
    <source>
        <dbReference type="EMBL" id="KJV68928.1"/>
    </source>
</evidence>
<name>A0A0F3NLI1_9RICK</name>
<dbReference type="SUPFAM" id="SSF48179">
    <property type="entry name" value="6-phosphogluconate dehydrogenase C-terminal domain-like"/>
    <property type="match status" value="1"/>
</dbReference>
<dbReference type="InterPro" id="IPR006176">
    <property type="entry name" value="3-OHacyl-CoA_DH_NAD-bd"/>
</dbReference>
<dbReference type="STRING" id="1359163.NLO413_0299"/>
<dbReference type="PANTHER" id="PTHR48075">
    <property type="entry name" value="3-HYDROXYACYL-COA DEHYDROGENASE FAMILY PROTEIN"/>
    <property type="match status" value="1"/>
</dbReference>
<dbReference type="GO" id="GO:0006631">
    <property type="term" value="P:fatty acid metabolic process"/>
    <property type="evidence" value="ECO:0007669"/>
    <property type="project" value="InterPro"/>
</dbReference>
<dbReference type="Gene3D" id="1.10.1040.50">
    <property type="match status" value="1"/>
</dbReference>
<dbReference type="RefSeq" id="WP_045808757.1">
    <property type="nucleotide sequence ID" value="NZ_LANX01000001.1"/>
</dbReference>
<proteinExistence type="predicted"/>
<evidence type="ECO:0000259" key="1">
    <source>
        <dbReference type="Pfam" id="PF02737"/>
    </source>
</evidence>
<dbReference type="AlphaFoldDB" id="A0A0F3NLI1"/>
<dbReference type="Proteomes" id="UP000033562">
    <property type="component" value="Unassembled WGS sequence"/>
</dbReference>
<dbReference type="GO" id="GO:0016491">
    <property type="term" value="F:oxidoreductase activity"/>
    <property type="evidence" value="ECO:0007669"/>
    <property type="project" value="TreeGrafter"/>
</dbReference>
<dbReference type="InterPro" id="IPR036291">
    <property type="entry name" value="NAD(P)-bd_dom_sf"/>
</dbReference>
<dbReference type="Pfam" id="PF02737">
    <property type="entry name" value="3HCDH_N"/>
    <property type="match status" value="1"/>
</dbReference>
<evidence type="ECO:0000313" key="3">
    <source>
        <dbReference type="Proteomes" id="UP000033562"/>
    </source>
</evidence>
<keyword evidence="3" id="KW-1185">Reference proteome</keyword>
<gene>
    <name evidence="2" type="ORF">NLO413_0299</name>
</gene>
<dbReference type="Gene3D" id="3.40.50.720">
    <property type="entry name" value="NAD(P)-binding Rossmann-like Domain"/>
    <property type="match status" value="1"/>
</dbReference>
<sequence>MQIRRVAILGIDLPSQHVAKFMANIGISVALYYTDDKDVLYQDVVDNIGYPIQINTLENNIDSLKFADLIIDSMTNSVKDKCLLYNKIVEYINIDTIIALNSTVISLSTLCDKLSSKISKRLIVAHFSYMFKNSNLIEYVVHSGNSGNVLAVFREFCEGKLNKKVILCNDIAGLLIDRMGYFWIIISLINSYNFKIDVDIVDRIINEHICNSKLGIFRLLDSIGLDIFILKLKELVSIISKDDLLFVAYTQIPEIIFQMISDKVTGYNGLNGGFYRKYDTYNGNVNQTLDLSTGLYKAENVDYNVDILRNSKYKNFICSILSSISTYAVYIAEVTRSDILVIDDIVKLGFAWKNGLLELSNRFDI</sequence>